<proteinExistence type="predicted"/>
<protein>
    <submittedName>
        <fullName evidence="3">Uncharacterized protein</fullName>
    </submittedName>
</protein>
<keyword evidence="1" id="KW-0677">Repeat</keyword>
<reference evidence="3 4" key="1">
    <citation type="submission" date="2024-01" db="EMBL/GenBank/DDBJ databases">
        <title>Genome assemblies of Stephania.</title>
        <authorList>
            <person name="Yang L."/>
        </authorList>
    </citation>
    <scope>NUCLEOTIDE SEQUENCE [LARGE SCALE GENOMIC DNA]</scope>
    <source>
        <strain evidence="3">YNDBR</strain>
        <tissue evidence="3">Leaf</tissue>
    </source>
</reference>
<feature type="transmembrane region" description="Helical" evidence="2">
    <location>
        <begin position="47"/>
        <end position="68"/>
    </location>
</feature>
<dbReference type="PANTHER" id="PTHR10943">
    <property type="entry name" value="26S PROTEASOME NON-ATPASE REGULATORY SUBUNIT"/>
    <property type="match status" value="1"/>
</dbReference>
<keyword evidence="2" id="KW-1133">Transmembrane helix</keyword>
<dbReference type="GO" id="GO:0008540">
    <property type="term" value="C:proteasome regulatory particle, base subcomplex"/>
    <property type="evidence" value="ECO:0007669"/>
    <property type="project" value="TreeGrafter"/>
</dbReference>
<dbReference type="GO" id="GO:0034515">
    <property type="term" value="C:proteasome storage granule"/>
    <property type="evidence" value="ECO:0007669"/>
    <property type="project" value="TreeGrafter"/>
</dbReference>
<dbReference type="PANTHER" id="PTHR10943:SF2">
    <property type="entry name" value="26S PROTEASOME NON-ATPASE REGULATORY SUBUNIT 1"/>
    <property type="match status" value="1"/>
</dbReference>
<name>A0AAP0NQH5_9MAGN</name>
<evidence type="ECO:0000256" key="2">
    <source>
        <dbReference type="SAM" id="Phobius"/>
    </source>
</evidence>
<dbReference type="GO" id="GO:0043161">
    <property type="term" value="P:proteasome-mediated ubiquitin-dependent protein catabolic process"/>
    <property type="evidence" value="ECO:0007669"/>
    <property type="project" value="TreeGrafter"/>
</dbReference>
<accession>A0AAP0NQH5</accession>
<evidence type="ECO:0000256" key="1">
    <source>
        <dbReference type="ARBA" id="ARBA00022737"/>
    </source>
</evidence>
<dbReference type="GO" id="GO:0005634">
    <property type="term" value="C:nucleus"/>
    <property type="evidence" value="ECO:0007669"/>
    <property type="project" value="TreeGrafter"/>
</dbReference>
<dbReference type="Gene3D" id="1.25.10.10">
    <property type="entry name" value="Leucine-rich Repeat Variant"/>
    <property type="match status" value="1"/>
</dbReference>
<evidence type="ECO:0000313" key="3">
    <source>
        <dbReference type="EMBL" id="KAK9114130.1"/>
    </source>
</evidence>
<organism evidence="3 4">
    <name type="scientific">Stephania yunnanensis</name>
    <dbReference type="NCBI Taxonomy" id="152371"/>
    <lineage>
        <taxon>Eukaryota</taxon>
        <taxon>Viridiplantae</taxon>
        <taxon>Streptophyta</taxon>
        <taxon>Embryophyta</taxon>
        <taxon>Tracheophyta</taxon>
        <taxon>Spermatophyta</taxon>
        <taxon>Magnoliopsida</taxon>
        <taxon>Ranunculales</taxon>
        <taxon>Menispermaceae</taxon>
        <taxon>Menispermoideae</taxon>
        <taxon>Cissampelideae</taxon>
        <taxon>Stephania</taxon>
    </lineage>
</organism>
<dbReference type="Proteomes" id="UP001420932">
    <property type="component" value="Unassembled WGS sequence"/>
</dbReference>
<dbReference type="InterPro" id="IPR011989">
    <property type="entry name" value="ARM-like"/>
</dbReference>
<dbReference type="EMBL" id="JBBNAF010000009">
    <property type="protein sequence ID" value="KAK9114130.1"/>
    <property type="molecule type" value="Genomic_DNA"/>
</dbReference>
<keyword evidence="2" id="KW-0472">Membrane</keyword>
<sequence>MVGGLRKLPLPWRCQGLCWVGQTHSPGYLGPSQVTAVVGLAVFTQSWYWYPLIYFISLAFSPTAFIGLNYDLKLPTAVLSTSAKTKERAKKEAEKAAIAEKMSVEETSSVAVASSGKGKVVAEKEGSLCRDPVRERREEAGAAGVRGEEAGRVGVRQDEAGVARVKREEAGAARVRREGAGASWSEVRGWLE</sequence>
<gene>
    <name evidence="3" type="ORF">Syun_020927</name>
</gene>
<evidence type="ECO:0000313" key="4">
    <source>
        <dbReference type="Proteomes" id="UP001420932"/>
    </source>
</evidence>
<keyword evidence="2" id="KW-0812">Transmembrane</keyword>
<dbReference type="AlphaFoldDB" id="A0AAP0NQH5"/>
<keyword evidence="4" id="KW-1185">Reference proteome</keyword>
<comment type="caution">
    <text evidence="3">The sequence shown here is derived from an EMBL/GenBank/DDBJ whole genome shotgun (WGS) entry which is preliminary data.</text>
</comment>